<dbReference type="InterPro" id="IPR006315">
    <property type="entry name" value="OM_autotransptr_brl_dom"/>
</dbReference>
<reference evidence="4 5" key="1">
    <citation type="journal article" date="2009" name="Infect. Immun.">
        <title>Comparative genomics reveal extensive transposon-mediated genomic plasticity and diversity among potential effector proteins within the genus Coxiella.</title>
        <authorList>
            <person name="Beare P.A."/>
            <person name="Unsworth N."/>
            <person name="Andoh M."/>
            <person name="Voth D.E."/>
            <person name="Omsland A."/>
            <person name="Gilk S.D."/>
            <person name="Williams K.P."/>
            <person name="Sobral B.W."/>
            <person name="Kupko J.J.III."/>
            <person name="Porcella S.F."/>
            <person name="Samuel J.E."/>
            <person name="Heinzen R.A."/>
        </authorList>
    </citation>
    <scope>NUCLEOTIDE SEQUENCE [LARGE SCALE GENOMIC DNA]</scope>
    <source>
        <strain evidence="4 5">Dugway 5J108-111</strain>
    </source>
</reference>
<gene>
    <name evidence="4" type="ordered locus">CBUD_0389</name>
</gene>
<dbReference type="InterPro" id="IPR027385">
    <property type="entry name" value="Beta-barrel_OMP"/>
</dbReference>
<dbReference type="AlphaFoldDB" id="A9KDN8"/>
<dbReference type="Gene3D" id="2.40.160.20">
    <property type="match status" value="1"/>
</dbReference>
<evidence type="ECO:0000256" key="2">
    <source>
        <dbReference type="SAM" id="SignalP"/>
    </source>
</evidence>
<dbReference type="GO" id="GO:0019867">
    <property type="term" value="C:outer membrane"/>
    <property type="evidence" value="ECO:0007669"/>
    <property type="project" value="InterPro"/>
</dbReference>
<dbReference type="Pfam" id="PF13505">
    <property type="entry name" value="OMP_b-brl"/>
    <property type="match status" value="1"/>
</dbReference>
<dbReference type="Proteomes" id="UP000008555">
    <property type="component" value="Chromosome"/>
</dbReference>
<evidence type="ECO:0000313" key="5">
    <source>
        <dbReference type="Proteomes" id="UP000008555"/>
    </source>
</evidence>
<evidence type="ECO:0000256" key="1">
    <source>
        <dbReference type="ARBA" id="ARBA00022729"/>
    </source>
</evidence>
<dbReference type="RefSeq" id="WP_011996556.1">
    <property type="nucleotide sequence ID" value="NC_009727.1"/>
</dbReference>
<feature type="signal peptide" evidence="2">
    <location>
        <begin position="1"/>
        <end position="19"/>
    </location>
</feature>
<protein>
    <submittedName>
        <fullName evidence="4">Heat resistant agglutinin</fullName>
    </submittedName>
</protein>
<dbReference type="SUPFAM" id="SSF56925">
    <property type="entry name" value="OMPA-like"/>
    <property type="match status" value="1"/>
</dbReference>
<evidence type="ECO:0000313" key="4">
    <source>
        <dbReference type="EMBL" id="ABS78368.1"/>
    </source>
</evidence>
<feature type="domain" description="Outer membrane protein beta-barrel" evidence="3">
    <location>
        <begin position="30"/>
        <end position="181"/>
    </location>
</feature>
<dbReference type="EMBL" id="CP000733">
    <property type="protein sequence ID" value="ABS78368.1"/>
    <property type="molecule type" value="Genomic_DNA"/>
</dbReference>
<accession>A9KDN8</accession>
<proteinExistence type="predicted"/>
<dbReference type="InterPro" id="IPR011250">
    <property type="entry name" value="OMP/PagP_B-barrel"/>
</dbReference>
<sequence>MKRLITLILVSLAIPPIYAGGAVDTPFLNSGPYVGLHGGVALPSESDLNAGPVVGAQVGYRMGNVRIEGALSYYSNSLEANSDAKLRMTTLMANGYYDFNFNAPLVPFVGVGVGWVHAWRTNNGVLLNRGTDNNEFAYQGIAGVSFRVSPRVTLGVDYRYLGWTDGNGSQNLIEMSVNYQF</sequence>
<dbReference type="NCBIfam" id="TIGR01414">
    <property type="entry name" value="autotrans_barl"/>
    <property type="match status" value="1"/>
</dbReference>
<keyword evidence="1 2" id="KW-0732">Signal</keyword>
<organism evidence="4 5">
    <name type="scientific">Coxiella burnetii (strain Dugway 5J108-111)</name>
    <dbReference type="NCBI Taxonomy" id="434922"/>
    <lineage>
        <taxon>Bacteria</taxon>
        <taxon>Pseudomonadati</taxon>
        <taxon>Pseudomonadota</taxon>
        <taxon>Gammaproteobacteria</taxon>
        <taxon>Legionellales</taxon>
        <taxon>Coxiellaceae</taxon>
        <taxon>Coxiella</taxon>
    </lineage>
</organism>
<evidence type="ECO:0000259" key="3">
    <source>
        <dbReference type="Pfam" id="PF13505"/>
    </source>
</evidence>
<dbReference type="KEGG" id="cbd:CBUD_0389"/>
<name>A9KDN8_COXBN</name>
<feature type="chain" id="PRO_5002736470" evidence="2">
    <location>
        <begin position="20"/>
        <end position="181"/>
    </location>
</feature>
<dbReference type="HOGENOM" id="CLU_1486710_0_0_6"/>